<evidence type="ECO:0000256" key="1">
    <source>
        <dbReference type="ARBA" id="ARBA00004418"/>
    </source>
</evidence>
<dbReference type="Gene3D" id="3.40.50.10070">
    <property type="entry name" value="TolB, N-terminal domain"/>
    <property type="match status" value="1"/>
</dbReference>
<keyword evidence="8" id="KW-1185">Reference proteome</keyword>
<comment type="subunit">
    <text evidence="5">The Tol-Pal system is composed of five core proteins: the inner membrane proteins TolA, TolQ and TolR, the periplasmic protein TolB and the outer membrane protein Pal. They form a network linking the inner and outer membranes and the peptidoglycan layer.</text>
</comment>
<evidence type="ECO:0000313" key="7">
    <source>
        <dbReference type="EMBL" id="ODJ86814.1"/>
    </source>
</evidence>
<dbReference type="GO" id="GO:0042597">
    <property type="term" value="C:periplasmic space"/>
    <property type="evidence" value="ECO:0007669"/>
    <property type="project" value="UniProtKB-SubCell"/>
</dbReference>
<accession>A0A7Z1AF58</accession>
<dbReference type="SUPFAM" id="SSF69304">
    <property type="entry name" value="Tricorn protease N-terminal domain"/>
    <property type="match status" value="1"/>
</dbReference>
<organism evidence="7 8">
    <name type="scientific">Candidatus Thiodiazotropha endolucinida</name>
    <dbReference type="NCBI Taxonomy" id="1655433"/>
    <lineage>
        <taxon>Bacteria</taxon>
        <taxon>Pseudomonadati</taxon>
        <taxon>Pseudomonadota</taxon>
        <taxon>Gammaproteobacteria</taxon>
        <taxon>Chromatiales</taxon>
        <taxon>Sedimenticolaceae</taxon>
        <taxon>Candidatus Thiodiazotropha</taxon>
    </lineage>
</organism>
<comment type="similarity">
    <text evidence="2 5">Belongs to the TolB family.</text>
</comment>
<evidence type="ECO:0000259" key="6">
    <source>
        <dbReference type="Pfam" id="PF04052"/>
    </source>
</evidence>
<reference evidence="7 8" key="1">
    <citation type="submission" date="2016-06" db="EMBL/GenBank/DDBJ databases">
        <title>Genome sequence of endosymbiont of Candidatus Endolucinida thiodiazotropha.</title>
        <authorList>
            <person name="Poehlein A."/>
            <person name="Koenig S."/>
            <person name="Heiden S.E."/>
            <person name="Thuermer A."/>
            <person name="Voget S."/>
            <person name="Daniel R."/>
            <person name="Markert S."/>
            <person name="Gros O."/>
            <person name="Schweder T."/>
        </authorList>
    </citation>
    <scope>NUCLEOTIDE SEQUENCE [LARGE SCALE GENOMIC DNA]</scope>
    <source>
        <strain evidence="7 8">COS</strain>
    </source>
</reference>
<dbReference type="GO" id="GO:0017038">
    <property type="term" value="P:protein import"/>
    <property type="evidence" value="ECO:0007669"/>
    <property type="project" value="InterPro"/>
</dbReference>
<dbReference type="InterPro" id="IPR014167">
    <property type="entry name" value="Tol-Pal_TolB"/>
</dbReference>
<dbReference type="GO" id="GO:0051301">
    <property type="term" value="P:cell division"/>
    <property type="evidence" value="ECO:0007669"/>
    <property type="project" value="UniProtKB-UniRule"/>
</dbReference>
<protein>
    <recommendedName>
        <fullName evidence="5">Tol-Pal system protein TolB</fullName>
    </recommendedName>
</protein>
<evidence type="ECO:0000256" key="2">
    <source>
        <dbReference type="ARBA" id="ARBA00009820"/>
    </source>
</evidence>
<dbReference type="InterPro" id="IPR011659">
    <property type="entry name" value="WD40"/>
</dbReference>
<evidence type="ECO:0000256" key="4">
    <source>
        <dbReference type="ARBA" id="ARBA00022764"/>
    </source>
</evidence>
<dbReference type="PANTHER" id="PTHR36842">
    <property type="entry name" value="PROTEIN TOLB HOMOLOG"/>
    <property type="match status" value="1"/>
</dbReference>
<dbReference type="NCBIfam" id="TIGR02800">
    <property type="entry name" value="propeller_TolB"/>
    <property type="match status" value="1"/>
</dbReference>
<dbReference type="InterPro" id="IPR011042">
    <property type="entry name" value="6-blade_b-propeller_TolB-like"/>
</dbReference>
<comment type="caution">
    <text evidence="7">The sequence shown here is derived from an EMBL/GenBank/DDBJ whole genome shotgun (WGS) entry which is preliminary data.</text>
</comment>
<keyword evidence="5" id="KW-0132">Cell division</keyword>
<evidence type="ECO:0000256" key="5">
    <source>
        <dbReference type="HAMAP-Rule" id="MF_00671"/>
    </source>
</evidence>
<keyword evidence="5" id="KW-0131">Cell cycle</keyword>
<dbReference type="Pfam" id="PF07676">
    <property type="entry name" value="PD40"/>
    <property type="match status" value="5"/>
</dbReference>
<keyword evidence="3 5" id="KW-0732">Signal</keyword>
<name>A0A7Z1AF58_9GAMM</name>
<comment type="function">
    <text evidence="5">Part of the Tol-Pal system, which plays a role in outer membrane invagination during cell division and is important for maintaining outer membrane integrity.</text>
</comment>
<dbReference type="PANTHER" id="PTHR36842:SF1">
    <property type="entry name" value="PROTEIN TOLB"/>
    <property type="match status" value="1"/>
</dbReference>
<evidence type="ECO:0000256" key="3">
    <source>
        <dbReference type="ARBA" id="ARBA00022729"/>
    </source>
</evidence>
<dbReference type="InterPro" id="IPR007195">
    <property type="entry name" value="TolB_N"/>
</dbReference>
<feature type="domain" description="TolB N-terminal" evidence="6">
    <location>
        <begin position="25"/>
        <end position="129"/>
    </location>
</feature>
<sequence>MVMMKKNLLILILILCWQPALYAELTIEITEGVEGALPIAVVPFSWQGKGAPPEDIAAVINADLQRSGRFKTLPREDMLARPASVDAVEFKDWRALDIENLVIGQVQAHGAGGYQIQFQLLDVFRGEQLTGYSIPTTAPNLRSTAHRIADLIYEKLLGVPGAFATRVAYITSTKLTDGGARIKLNIADADGFNSETIVTSTEPLMSPAWSPDGRKIAYVSFEEGQSAIYVQGVYTGTRKKVTSFKGINGAPAWSPDGRKLAMTLSKGGNPDIYVYDLTTRKLKTITNHYAIDTEPAWSPDGRSIVFTSDRGGRPQIYRVSAHGGKAQRVTFQNSYNARASFSPDGKLLTLVTREEGKYRIAVQDLESGVMQVLSQGSLDESPSFAPNGSMVIYASKAGHRGVLAAVSVDGRVRQRLALQEGDVREPVWSPFNN</sequence>
<dbReference type="EMBL" id="MARB01000017">
    <property type="protein sequence ID" value="ODJ86814.1"/>
    <property type="molecule type" value="Genomic_DNA"/>
</dbReference>
<dbReference type="AlphaFoldDB" id="A0A7Z1AF58"/>
<keyword evidence="4 5" id="KW-0574">Periplasm</keyword>
<dbReference type="Pfam" id="PF04052">
    <property type="entry name" value="TolB_N"/>
    <property type="match status" value="1"/>
</dbReference>
<evidence type="ECO:0000313" key="8">
    <source>
        <dbReference type="Proteomes" id="UP000094769"/>
    </source>
</evidence>
<dbReference type="HAMAP" id="MF_00671">
    <property type="entry name" value="TolB"/>
    <property type="match status" value="1"/>
</dbReference>
<dbReference type="Gene3D" id="2.120.10.30">
    <property type="entry name" value="TolB, C-terminal domain"/>
    <property type="match status" value="1"/>
</dbReference>
<proteinExistence type="inferred from homology"/>
<comment type="subcellular location">
    <subcellularLocation>
        <location evidence="1 5">Periplasm</location>
    </subcellularLocation>
</comment>
<dbReference type="SUPFAM" id="SSF52964">
    <property type="entry name" value="TolB, N-terminal domain"/>
    <property type="match status" value="1"/>
</dbReference>
<dbReference type="Proteomes" id="UP000094769">
    <property type="component" value="Unassembled WGS sequence"/>
</dbReference>
<gene>
    <name evidence="5" type="primary">tolB</name>
    <name evidence="7" type="ORF">CODIS_29570</name>
</gene>